<dbReference type="GO" id="GO:0006396">
    <property type="term" value="P:RNA processing"/>
    <property type="evidence" value="ECO:0007669"/>
    <property type="project" value="InterPro"/>
</dbReference>
<dbReference type="InterPro" id="IPR006630">
    <property type="entry name" value="La_HTH"/>
</dbReference>
<dbReference type="PANTHER" id="PTHR22792:SF140">
    <property type="entry name" value="ACHILLES, ISOFORM A"/>
    <property type="match status" value="1"/>
</dbReference>
<sequence>MSVAAAGPLDEAKAKSVLHQVEFYFGDSNLPRDKFLREAVEQSDDGLVSLALVCSFSRMKSHLGLDTALKPETVPVDTVLAVAAVLRCSSLLRVSEDGLERSMGSEVDTSIPPIMFRIKPRRSRLLHEVKCYV</sequence>
<evidence type="ECO:0000256" key="1">
    <source>
        <dbReference type="ARBA" id="ARBA00004123"/>
    </source>
</evidence>
<dbReference type="GO" id="GO:0003723">
    <property type="term" value="F:RNA binding"/>
    <property type="evidence" value="ECO:0007669"/>
    <property type="project" value="UniProtKB-UniRule"/>
</dbReference>
<proteinExistence type="predicted"/>
<keyword evidence="3" id="KW-0539">Nucleus</keyword>
<evidence type="ECO:0000313" key="8">
    <source>
        <dbReference type="Proteomes" id="UP000008810"/>
    </source>
</evidence>
<dbReference type="GO" id="GO:1990904">
    <property type="term" value="C:ribonucleoprotein complex"/>
    <property type="evidence" value="ECO:0007669"/>
    <property type="project" value="InterPro"/>
</dbReference>
<dbReference type="EMBL" id="CM000882">
    <property type="protein sequence ID" value="KQK00283.1"/>
    <property type="molecule type" value="Genomic_DNA"/>
</dbReference>
<dbReference type="InterPro" id="IPR002344">
    <property type="entry name" value="Lupus_La"/>
</dbReference>
<gene>
    <name evidence="6" type="ORF">BRADI_3g48441v3</name>
</gene>
<dbReference type="EnsemblPlants" id="KQK00283">
    <property type="protein sequence ID" value="KQK00283"/>
    <property type="gene ID" value="BRADI_3g48441v3"/>
</dbReference>
<dbReference type="PANTHER" id="PTHR22792">
    <property type="entry name" value="LUPUS LA PROTEIN-RELATED"/>
    <property type="match status" value="1"/>
</dbReference>
<dbReference type="GO" id="GO:0005634">
    <property type="term" value="C:nucleus"/>
    <property type="evidence" value="ECO:0007669"/>
    <property type="project" value="UniProtKB-SubCell"/>
</dbReference>
<evidence type="ECO:0000256" key="4">
    <source>
        <dbReference type="PROSITE-ProRule" id="PRU00332"/>
    </source>
</evidence>
<accession>A0A0Q3I344</accession>
<dbReference type="AlphaFoldDB" id="A0A0Q3I344"/>
<dbReference type="SMART" id="SM00715">
    <property type="entry name" value="LA"/>
    <property type="match status" value="1"/>
</dbReference>
<dbReference type="Proteomes" id="UP000008810">
    <property type="component" value="Chromosome 3"/>
</dbReference>
<dbReference type="OrthoDB" id="439993at2759"/>
<evidence type="ECO:0000313" key="7">
    <source>
        <dbReference type="EnsemblPlants" id="KQK00283"/>
    </source>
</evidence>
<dbReference type="Gene3D" id="1.10.10.10">
    <property type="entry name" value="Winged helix-like DNA-binding domain superfamily/Winged helix DNA-binding domain"/>
    <property type="match status" value="1"/>
</dbReference>
<keyword evidence="8" id="KW-1185">Reference proteome</keyword>
<dbReference type="InParanoid" id="A0A0Q3I344"/>
<evidence type="ECO:0000313" key="6">
    <source>
        <dbReference type="EMBL" id="KQK00283.1"/>
    </source>
</evidence>
<evidence type="ECO:0000256" key="3">
    <source>
        <dbReference type="ARBA" id="ARBA00023242"/>
    </source>
</evidence>
<dbReference type="InterPro" id="IPR036388">
    <property type="entry name" value="WH-like_DNA-bd_sf"/>
</dbReference>
<name>A0A0Q3I344_BRADI</name>
<evidence type="ECO:0000256" key="2">
    <source>
        <dbReference type="ARBA" id="ARBA00022884"/>
    </source>
</evidence>
<protein>
    <recommendedName>
        <fullName evidence="5">HTH La-type RNA-binding domain-containing protein</fullName>
    </recommendedName>
</protein>
<keyword evidence="2 4" id="KW-0694">RNA-binding</keyword>
<reference evidence="6 7" key="1">
    <citation type="journal article" date="2010" name="Nature">
        <title>Genome sequencing and analysis of the model grass Brachypodium distachyon.</title>
        <authorList>
            <consortium name="International Brachypodium Initiative"/>
        </authorList>
    </citation>
    <scope>NUCLEOTIDE SEQUENCE [LARGE SCALE GENOMIC DNA]</scope>
    <source>
        <strain evidence="6 7">Bd21</strain>
    </source>
</reference>
<dbReference type="InterPro" id="IPR045180">
    <property type="entry name" value="La_dom_prot"/>
</dbReference>
<dbReference type="Gramene" id="KQK00283">
    <property type="protein sequence ID" value="KQK00283"/>
    <property type="gene ID" value="BRADI_3g48441v3"/>
</dbReference>
<dbReference type="InterPro" id="IPR036390">
    <property type="entry name" value="WH_DNA-bd_sf"/>
</dbReference>
<dbReference type="Pfam" id="PF05383">
    <property type="entry name" value="La"/>
    <property type="match status" value="1"/>
</dbReference>
<dbReference type="STRING" id="15368.A0A0Q3I344"/>
<dbReference type="ExpressionAtlas" id="A0A0Q3I344">
    <property type="expression patterns" value="baseline"/>
</dbReference>
<dbReference type="SUPFAM" id="SSF46785">
    <property type="entry name" value="Winged helix' DNA-binding domain"/>
    <property type="match status" value="1"/>
</dbReference>
<organism evidence="6">
    <name type="scientific">Brachypodium distachyon</name>
    <name type="common">Purple false brome</name>
    <name type="synonym">Trachynia distachya</name>
    <dbReference type="NCBI Taxonomy" id="15368"/>
    <lineage>
        <taxon>Eukaryota</taxon>
        <taxon>Viridiplantae</taxon>
        <taxon>Streptophyta</taxon>
        <taxon>Embryophyta</taxon>
        <taxon>Tracheophyta</taxon>
        <taxon>Spermatophyta</taxon>
        <taxon>Magnoliopsida</taxon>
        <taxon>Liliopsida</taxon>
        <taxon>Poales</taxon>
        <taxon>Poaceae</taxon>
        <taxon>BOP clade</taxon>
        <taxon>Pooideae</taxon>
        <taxon>Stipodae</taxon>
        <taxon>Brachypodieae</taxon>
        <taxon>Brachypodium</taxon>
    </lineage>
</organism>
<reference evidence="7" key="3">
    <citation type="submission" date="2018-08" db="UniProtKB">
        <authorList>
            <consortium name="EnsemblPlants"/>
        </authorList>
    </citation>
    <scope>IDENTIFICATION</scope>
    <source>
        <strain evidence="7">cv. Bd21</strain>
    </source>
</reference>
<dbReference type="CDD" id="cd08030">
    <property type="entry name" value="LA_like_plant"/>
    <property type="match status" value="1"/>
</dbReference>
<dbReference type="PRINTS" id="PR00302">
    <property type="entry name" value="LUPUSLA"/>
</dbReference>
<feature type="domain" description="HTH La-type RNA-binding" evidence="5">
    <location>
        <begin position="7"/>
        <end position="113"/>
    </location>
</feature>
<reference evidence="6" key="2">
    <citation type="submission" date="2017-06" db="EMBL/GenBank/DDBJ databases">
        <title>WGS assembly of Brachypodium distachyon.</title>
        <authorList>
            <consortium name="The International Brachypodium Initiative"/>
            <person name="Lucas S."/>
            <person name="Harmon-Smith M."/>
            <person name="Lail K."/>
            <person name="Tice H."/>
            <person name="Grimwood J."/>
            <person name="Bruce D."/>
            <person name="Barry K."/>
            <person name="Shu S."/>
            <person name="Lindquist E."/>
            <person name="Wang M."/>
            <person name="Pitluck S."/>
            <person name="Vogel J.P."/>
            <person name="Garvin D.F."/>
            <person name="Mockler T.C."/>
            <person name="Schmutz J."/>
            <person name="Rokhsar D."/>
            <person name="Bevan M.W."/>
        </authorList>
    </citation>
    <scope>NUCLEOTIDE SEQUENCE</scope>
    <source>
        <strain evidence="6">Bd21</strain>
    </source>
</reference>
<comment type="subcellular location">
    <subcellularLocation>
        <location evidence="1">Nucleus</location>
    </subcellularLocation>
</comment>
<dbReference type="PROSITE" id="PS50961">
    <property type="entry name" value="HTH_LA"/>
    <property type="match status" value="1"/>
</dbReference>
<evidence type="ECO:0000259" key="5">
    <source>
        <dbReference type="PROSITE" id="PS50961"/>
    </source>
</evidence>